<evidence type="ECO:0000313" key="2">
    <source>
        <dbReference type="EMBL" id="GFR45644.1"/>
    </source>
</evidence>
<evidence type="ECO:0000313" key="3">
    <source>
        <dbReference type="Proteomes" id="UP001054857"/>
    </source>
</evidence>
<dbReference type="Gene3D" id="1.10.510.10">
    <property type="entry name" value="Transferase(Phosphotransferase) domain 1"/>
    <property type="match status" value="1"/>
</dbReference>
<feature type="non-terminal residue" evidence="2">
    <location>
        <position position="110"/>
    </location>
</feature>
<proteinExistence type="predicted"/>
<gene>
    <name evidence="2" type="ORF">Agub_g7054</name>
</gene>
<dbReference type="EMBL" id="BMAR01000010">
    <property type="protein sequence ID" value="GFR45644.1"/>
    <property type="molecule type" value="Genomic_DNA"/>
</dbReference>
<dbReference type="PANTHER" id="PTHR44329">
    <property type="entry name" value="SERINE/THREONINE-PROTEIN KINASE TNNI3K-RELATED"/>
    <property type="match status" value="1"/>
</dbReference>
<dbReference type="InterPro" id="IPR051681">
    <property type="entry name" value="Ser/Thr_Kinases-Pseudokinases"/>
</dbReference>
<dbReference type="AlphaFoldDB" id="A0AAD3DPH2"/>
<feature type="compositionally biased region" description="Gly residues" evidence="1">
    <location>
        <begin position="88"/>
        <end position="102"/>
    </location>
</feature>
<protein>
    <recommendedName>
        <fullName evidence="4">Serine-threonine/tyrosine-protein kinase catalytic domain-containing protein</fullName>
    </recommendedName>
</protein>
<dbReference type="GO" id="GO:0004674">
    <property type="term" value="F:protein serine/threonine kinase activity"/>
    <property type="evidence" value="ECO:0007669"/>
    <property type="project" value="TreeGrafter"/>
</dbReference>
<organism evidence="2 3">
    <name type="scientific">Astrephomene gubernaculifera</name>
    <dbReference type="NCBI Taxonomy" id="47775"/>
    <lineage>
        <taxon>Eukaryota</taxon>
        <taxon>Viridiplantae</taxon>
        <taxon>Chlorophyta</taxon>
        <taxon>core chlorophytes</taxon>
        <taxon>Chlorophyceae</taxon>
        <taxon>CS clade</taxon>
        <taxon>Chlamydomonadales</taxon>
        <taxon>Astrephomenaceae</taxon>
        <taxon>Astrephomene</taxon>
    </lineage>
</organism>
<sequence>PFMHACCPRRPQVALRGLRPSFPPQTPPDFRRLAERCWQADPRSRPTFEAVLAELQRMSAAFEAAAASANSRAASAASKRRSPLLWTAGGGGGGGTGGGGGYWDNAATFG</sequence>
<dbReference type="Proteomes" id="UP001054857">
    <property type="component" value="Unassembled WGS sequence"/>
</dbReference>
<feature type="region of interest" description="Disordered" evidence="1">
    <location>
        <begin position="72"/>
        <end position="110"/>
    </location>
</feature>
<evidence type="ECO:0008006" key="4">
    <source>
        <dbReference type="Google" id="ProtNLM"/>
    </source>
</evidence>
<dbReference type="SUPFAM" id="SSF56112">
    <property type="entry name" value="Protein kinase-like (PK-like)"/>
    <property type="match status" value="1"/>
</dbReference>
<dbReference type="PANTHER" id="PTHR44329:SF214">
    <property type="entry name" value="PROTEIN KINASE DOMAIN-CONTAINING PROTEIN"/>
    <property type="match status" value="1"/>
</dbReference>
<dbReference type="InterPro" id="IPR011009">
    <property type="entry name" value="Kinase-like_dom_sf"/>
</dbReference>
<accession>A0AAD3DPH2</accession>
<evidence type="ECO:0000256" key="1">
    <source>
        <dbReference type="SAM" id="MobiDB-lite"/>
    </source>
</evidence>
<reference evidence="2 3" key="1">
    <citation type="journal article" date="2021" name="Sci. Rep.">
        <title>Genome sequencing of the multicellular alga Astrephomene provides insights into convergent evolution of germ-soma differentiation.</title>
        <authorList>
            <person name="Yamashita S."/>
            <person name="Yamamoto K."/>
            <person name="Matsuzaki R."/>
            <person name="Suzuki S."/>
            <person name="Yamaguchi H."/>
            <person name="Hirooka S."/>
            <person name="Minakuchi Y."/>
            <person name="Miyagishima S."/>
            <person name="Kawachi M."/>
            <person name="Toyoda A."/>
            <person name="Nozaki H."/>
        </authorList>
    </citation>
    <scope>NUCLEOTIDE SEQUENCE [LARGE SCALE GENOMIC DNA]</scope>
    <source>
        <strain evidence="2 3">NIES-4017</strain>
    </source>
</reference>
<comment type="caution">
    <text evidence="2">The sequence shown here is derived from an EMBL/GenBank/DDBJ whole genome shotgun (WGS) entry which is preliminary data.</text>
</comment>
<feature type="non-terminal residue" evidence="2">
    <location>
        <position position="1"/>
    </location>
</feature>
<name>A0AAD3DPH2_9CHLO</name>
<keyword evidence="3" id="KW-1185">Reference proteome</keyword>